<dbReference type="STRING" id="1802312.A3C06_02940"/>
<dbReference type="Gene3D" id="3.40.50.11660">
    <property type="entry name" value="Glycosyl transferase family 10, C-terminal domain"/>
    <property type="match status" value="1"/>
</dbReference>
<dbReference type="InterPro" id="IPR038577">
    <property type="entry name" value="GT10-like_C_sf"/>
</dbReference>
<dbReference type="AlphaFoldDB" id="A0A1G2MRM2"/>
<dbReference type="Pfam" id="PF00852">
    <property type="entry name" value="Glyco_transf_10"/>
    <property type="match status" value="1"/>
</dbReference>
<name>A0A1G2MRM2_9BACT</name>
<comment type="caution">
    <text evidence="2">The sequence shown here is derived from an EMBL/GenBank/DDBJ whole genome shotgun (WGS) entry which is preliminary data.</text>
</comment>
<accession>A0A1G2MRM2</accession>
<dbReference type="InterPro" id="IPR055270">
    <property type="entry name" value="Glyco_tran_10_C"/>
</dbReference>
<evidence type="ECO:0000313" key="2">
    <source>
        <dbReference type="EMBL" id="OHA26508.1"/>
    </source>
</evidence>
<dbReference type="EMBL" id="MHRQ01000020">
    <property type="protein sequence ID" value="OHA26508.1"/>
    <property type="molecule type" value="Genomic_DNA"/>
</dbReference>
<sequence length="355" mass="41218">METLTHKKIRVKFSSQYPDIPYLRQTPGSKGVWGNCEFITDESETAFDWWFVWNNLEKPTRAYGPKNRTVLMTGEGNPDIKKYARKFIEQFGYIISAHPEIHHPHLIRRQVAPWMVGHFGTGSGVDPKDFKRYFTTYNTYKTMRVPEKTKLLAVVNASKNRAPGQRKRHAFISALKEHFKDTMDVFGNGINRISDKMDGIAPYQYYVMIENAYVPGYVTGIGDVYLGHTFPFYYGCPDLETYYSPEAFIRVDVDDPHKSIEIIEQAIIEHVYEKRTKAIKIARELTLNTYNIFAVMADFCNANADTPCVAERVMLKPEMKRRAVPQIVAETLRSLPGIYHVARWMYRKQIKKHHD</sequence>
<evidence type="ECO:0000259" key="1">
    <source>
        <dbReference type="Pfam" id="PF00852"/>
    </source>
</evidence>
<protein>
    <recommendedName>
        <fullName evidence="1">Fucosyltransferase C-terminal domain-containing protein</fullName>
    </recommendedName>
</protein>
<reference evidence="2 3" key="1">
    <citation type="journal article" date="2016" name="Nat. Commun.">
        <title>Thousands of microbial genomes shed light on interconnected biogeochemical processes in an aquifer system.</title>
        <authorList>
            <person name="Anantharaman K."/>
            <person name="Brown C.T."/>
            <person name="Hug L.A."/>
            <person name="Sharon I."/>
            <person name="Castelle C.J."/>
            <person name="Probst A.J."/>
            <person name="Thomas B.C."/>
            <person name="Singh A."/>
            <person name="Wilkins M.J."/>
            <person name="Karaoz U."/>
            <person name="Brodie E.L."/>
            <person name="Williams K.H."/>
            <person name="Hubbard S.S."/>
            <person name="Banfield J.F."/>
        </authorList>
    </citation>
    <scope>NUCLEOTIDE SEQUENCE [LARGE SCALE GENOMIC DNA]</scope>
</reference>
<feature type="domain" description="Fucosyltransferase C-terminal" evidence="1">
    <location>
        <begin position="146"/>
        <end position="252"/>
    </location>
</feature>
<dbReference type="Proteomes" id="UP000177565">
    <property type="component" value="Unassembled WGS sequence"/>
</dbReference>
<gene>
    <name evidence="2" type="ORF">A3C06_02940</name>
</gene>
<evidence type="ECO:0000313" key="3">
    <source>
        <dbReference type="Proteomes" id="UP000177565"/>
    </source>
</evidence>
<proteinExistence type="predicted"/>
<dbReference type="SUPFAM" id="SSF53756">
    <property type="entry name" value="UDP-Glycosyltransferase/glycogen phosphorylase"/>
    <property type="match status" value="1"/>
</dbReference>
<organism evidence="2 3">
    <name type="scientific">Candidatus Taylorbacteria bacterium RIFCSPHIGHO2_02_FULL_46_13</name>
    <dbReference type="NCBI Taxonomy" id="1802312"/>
    <lineage>
        <taxon>Bacteria</taxon>
        <taxon>Candidatus Tayloriibacteriota</taxon>
    </lineage>
</organism>